<evidence type="ECO:0000313" key="3">
    <source>
        <dbReference type="Proteomes" id="UP000597687"/>
    </source>
</evidence>
<reference evidence="2" key="1">
    <citation type="submission" date="2020-02" db="EMBL/GenBank/DDBJ databases">
        <authorList>
            <consortium name="PulseNet: The National Subtyping Network for Foodborne Disease Surveillance"/>
            <person name="Tarr C.L."/>
            <person name="Trees E."/>
            <person name="Katz L.S."/>
            <person name="Carleton-Romer H.A."/>
            <person name="Stroika S."/>
            <person name="Kucerova Z."/>
            <person name="Roache K.F."/>
            <person name="Sabol A.L."/>
            <person name="Besser J."/>
            <person name="Gerner-Smidt P."/>
        </authorList>
    </citation>
    <scope>NUCLEOTIDE SEQUENCE</scope>
    <source>
        <strain evidence="2">PNUSAE023710</strain>
    </source>
</reference>
<protein>
    <submittedName>
        <fullName evidence="2">Transcriptional regulator</fullName>
    </submittedName>
</protein>
<gene>
    <name evidence="2" type="ORF">FIO44_000697</name>
</gene>
<comment type="caution">
    <text evidence="2">The sequence shown here is derived from an EMBL/GenBank/DDBJ whole genome shotgun (WGS) entry which is preliminary data.</text>
</comment>
<dbReference type="Proteomes" id="UP000597687">
    <property type="component" value="Unassembled WGS sequence"/>
</dbReference>
<name>A0A9P2IJJ4_SHISO</name>
<feature type="domain" description="Mor transcription activator" evidence="1">
    <location>
        <begin position="34"/>
        <end position="140"/>
    </location>
</feature>
<dbReference type="Gene3D" id="1.10.10.60">
    <property type="entry name" value="Homeodomain-like"/>
    <property type="match status" value="1"/>
</dbReference>
<dbReference type="Pfam" id="PF08765">
    <property type="entry name" value="Mor"/>
    <property type="match status" value="1"/>
</dbReference>
<evidence type="ECO:0000313" key="2">
    <source>
        <dbReference type="EMBL" id="EFW7013437.1"/>
    </source>
</evidence>
<dbReference type="SUPFAM" id="SSF46689">
    <property type="entry name" value="Homeodomain-like"/>
    <property type="match status" value="1"/>
</dbReference>
<evidence type="ECO:0000259" key="1">
    <source>
        <dbReference type="Pfam" id="PF08765"/>
    </source>
</evidence>
<organism evidence="2 3">
    <name type="scientific">Shigella sonnei</name>
    <dbReference type="NCBI Taxonomy" id="624"/>
    <lineage>
        <taxon>Bacteria</taxon>
        <taxon>Pseudomonadati</taxon>
        <taxon>Pseudomonadota</taxon>
        <taxon>Gammaproteobacteria</taxon>
        <taxon>Enterobacterales</taxon>
        <taxon>Enterobacteriaceae</taxon>
        <taxon>Shigella</taxon>
    </lineage>
</organism>
<proteinExistence type="predicted"/>
<dbReference type="InterPro" id="IPR014875">
    <property type="entry name" value="Mor_transcription_activator"/>
</dbReference>
<dbReference type="InterPro" id="IPR052411">
    <property type="entry name" value="c-mor_Regulatory_Protein"/>
</dbReference>
<sequence>MAETQMSMFGGDSEQLHALIDRLDDIPDDVLKKNWPRTLSELVEVTGAELQRQGIEPVLAGKLARKVAAAQAAYMGGRGYYLPVGESLFAELRNNEIFSRWDRGEKIESLRRHYRMSETQIYNVIREQRRLHLARTQPPLF</sequence>
<dbReference type="PANTHER" id="PTHR37812:SF1">
    <property type="entry name" value="MU-LIKE PROPHAGE FLUMU PROTEIN C"/>
    <property type="match status" value="1"/>
</dbReference>
<dbReference type="PANTHER" id="PTHR37812">
    <property type="entry name" value="MU-LIKE PROPHAGE FLUMU PROTEIN C"/>
    <property type="match status" value="1"/>
</dbReference>
<dbReference type="EMBL" id="AAUUDD010000003">
    <property type="protein sequence ID" value="EFW7013437.1"/>
    <property type="molecule type" value="Genomic_DNA"/>
</dbReference>
<dbReference type="AlphaFoldDB" id="A0A9P2IJJ4"/>
<dbReference type="InterPro" id="IPR009057">
    <property type="entry name" value="Homeodomain-like_sf"/>
</dbReference>
<accession>A0A9P2IJJ4</accession>